<reference evidence="1 2" key="1">
    <citation type="submission" date="2020-10" db="EMBL/GenBank/DDBJ databases">
        <authorList>
            <person name="Castelo-Branco R."/>
            <person name="Eusebio N."/>
            <person name="Adriana R."/>
            <person name="Vieira A."/>
            <person name="Brugerolle De Fraissinette N."/>
            <person name="Rezende De Castro R."/>
            <person name="Schneider M.P."/>
            <person name="Vasconcelos V."/>
            <person name="Leao P.N."/>
        </authorList>
    </citation>
    <scope>NUCLEOTIDE SEQUENCE [LARGE SCALE GENOMIC DNA]</scope>
    <source>
        <strain evidence="1 2">LEGE 03274</strain>
    </source>
</reference>
<accession>A0ABR9V7A1</accession>
<gene>
    <name evidence="1" type="ORF">IQ215_13845</name>
</gene>
<keyword evidence="2" id="KW-1185">Reference proteome</keyword>
<evidence type="ECO:0000313" key="2">
    <source>
        <dbReference type="Proteomes" id="UP000654604"/>
    </source>
</evidence>
<protein>
    <submittedName>
        <fullName evidence="1">Type II toxin-antitoxin system YhaV family toxin</fullName>
    </submittedName>
</protein>
<organism evidence="1 2">
    <name type="scientific">Cyanobacterium stanieri LEGE 03274</name>
    <dbReference type="NCBI Taxonomy" id="1828756"/>
    <lineage>
        <taxon>Bacteria</taxon>
        <taxon>Bacillati</taxon>
        <taxon>Cyanobacteriota</taxon>
        <taxon>Cyanophyceae</taxon>
        <taxon>Oscillatoriophycideae</taxon>
        <taxon>Chroococcales</taxon>
        <taxon>Geminocystaceae</taxon>
        <taxon>Cyanobacterium</taxon>
    </lineage>
</organism>
<dbReference type="RefSeq" id="WP_193801998.1">
    <property type="nucleotide sequence ID" value="NZ_JADEWC010000048.1"/>
</dbReference>
<evidence type="ECO:0000313" key="1">
    <source>
        <dbReference type="EMBL" id="MBE9223780.1"/>
    </source>
</evidence>
<dbReference type="Pfam" id="PF11663">
    <property type="entry name" value="Toxin_YhaV"/>
    <property type="match status" value="1"/>
</dbReference>
<sequence>MKPIQINRYLIYFHPVFYQQWLELVNRVKYLKQKLAPENFITHPEVKLLKALDKGIKDKIPNDPFASYFALKKPLQKYNRLKKMGLPSRYRLFFRVFKEANTIIILWLGFPRKEGDKKDCYKVFSKMVINGNFPEDITSFLDLVNNSENDN</sequence>
<dbReference type="EMBL" id="JADEWC010000048">
    <property type="protein sequence ID" value="MBE9223780.1"/>
    <property type="molecule type" value="Genomic_DNA"/>
</dbReference>
<comment type="caution">
    <text evidence="1">The sequence shown here is derived from an EMBL/GenBank/DDBJ whole genome shotgun (WGS) entry which is preliminary data.</text>
</comment>
<proteinExistence type="predicted"/>
<dbReference type="Proteomes" id="UP000654604">
    <property type="component" value="Unassembled WGS sequence"/>
</dbReference>
<name>A0ABR9V7A1_9CHRO</name>
<dbReference type="InterPro" id="IPR021679">
    <property type="entry name" value="Toxin_endonuclease_YhaV"/>
</dbReference>